<dbReference type="AlphaFoldDB" id="A0AAD6U5H8"/>
<feature type="compositionally biased region" description="Basic residues" evidence="1">
    <location>
        <begin position="74"/>
        <end position="86"/>
    </location>
</feature>
<keyword evidence="3" id="KW-1185">Reference proteome</keyword>
<evidence type="ECO:0000313" key="2">
    <source>
        <dbReference type="EMBL" id="KAJ7085503.1"/>
    </source>
</evidence>
<protein>
    <submittedName>
        <fullName evidence="2">Uncharacterized protein</fullName>
    </submittedName>
</protein>
<proteinExistence type="predicted"/>
<organism evidence="2 3">
    <name type="scientific">Mycena belliarum</name>
    <dbReference type="NCBI Taxonomy" id="1033014"/>
    <lineage>
        <taxon>Eukaryota</taxon>
        <taxon>Fungi</taxon>
        <taxon>Dikarya</taxon>
        <taxon>Basidiomycota</taxon>
        <taxon>Agaricomycotina</taxon>
        <taxon>Agaricomycetes</taxon>
        <taxon>Agaricomycetidae</taxon>
        <taxon>Agaricales</taxon>
        <taxon>Marasmiineae</taxon>
        <taxon>Mycenaceae</taxon>
        <taxon>Mycena</taxon>
    </lineage>
</organism>
<feature type="region of interest" description="Disordered" evidence="1">
    <location>
        <begin position="55"/>
        <end position="91"/>
    </location>
</feature>
<name>A0AAD6U5H8_9AGAR</name>
<comment type="caution">
    <text evidence="2">The sequence shown here is derived from an EMBL/GenBank/DDBJ whole genome shotgun (WGS) entry which is preliminary data.</text>
</comment>
<accession>A0AAD6U5H8</accession>
<sequence>MKVDVLGSALLPKKSYVLYARLSAAQHTAYEAILSGGARGWLAGGVGTVVSKSVLASTPSSSPTKDPTTEEGRTHRHAKGKGKSRVRNTAEEEAERLRVAEAFRVKGAECQVPPEQFKNQQCSLLDPDGLDTPWFDFKVRTALICTCVELGLTSAWIGFKVMLQISGPRVQLSLTPRPSWVKAFGDIIYELRSSEKFLQLVSSERPSNCPASASPDPAYVQICGKPSNLRIFKTSTGSLVI</sequence>
<gene>
    <name evidence="2" type="ORF">B0H15DRAFT_802051</name>
</gene>
<feature type="compositionally biased region" description="Low complexity" evidence="1">
    <location>
        <begin position="57"/>
        <end position="66"/>
    </location>
</feature>
<dbReference type="EMBL" id="JARJCN010000034">
    <property type="protein sequence ID" value="KAJ7085503.1"/>
    <property type="molecule type" value="Genomic_DNA"/>
</dbReference>
<reference evidence="2" key="1">
    <citation type="submission" date="2023-03" db="EMBL/GenBank/DDBJ databases">
        <title>Massive genome expansion in bonnet fungi (Mycena s.s.) driven by repeated elements and novel gene families across ecological guilds.</title>
        <authorList>
            <consortium name="Lawrence Berkeley National Laboratory"/>
            <person name="Harder C.B."/>
            <person name="Miyauchi S."/>
            <person name="Viragh M."/>
            <person name="Kuo A."/>
            <person name="Thoen E."/>
            <person name="Andreopoulos B."/>
            <person name="Lu D."/>
            <person name="Skrede I."/>
            <person name="Drula E."/>
            <person name="Henrissat B."/>
            <person name="Morin E."/>
            <person name="Kohler A."/>
            <person name="Barry K."/>
            <person name="LaButti K."/>
            <person name="Morin E."/>
            <person name="Salamov A."/>
            <person name="Lipzen A."/>
            <person name="Mereny Z."/>
            <person name="Hegedus B."/>
            <person name="Baldrian P."/>
            <person name="Stursova M."/>
            <person name="Weitz H."/>
            <person name="Taylor A."/>
            <person name="Grigoriev I.V."/>
            <person name="Nagy L.G."/>
            <person name="Martin F."/>
            <person name="Kauserud H."/>
        </authorList>
    </citation>
    <scope>NUCLEOTIDE SEQUENCE</scope>
    <source>
        <strain evidence="2">CBHHK173m</strain>
    </source>
</reference>
<dbReference type="Proteomes" id="UP001222325">
    <property type="component" value="Unassembled WGS sequence"/>
</dbReference>
<evidence type="ECO:0000256" key="1">
    <source>
        <dbReference type="SAM" id="MobiDB-lite"/>
    </source>
</evidence>
<evidence type="ECO:0000313" key="3">
    <source>
        <dbReference type="Proteomes" id="UP001222325"/>
    </source>
</evidence>